<proteinExistence type="predicted"/>
<dbReference type="EMBL" id="CAXHTA020000009">
    <property type="protein sequence ID" value="CAL5223889.1"/>
    <property type="molecule type" value="Genomic_DNA"/>
</dbReference>
<gene>
    <name evidence="1" type="primary">g6483</name>
    <name evidence="1" type="ORF">VP750_LOCUS5548</name>
</gene>
<keyword evidence="2" id="KW-1185">Reference proteome</keyword>
<evidence type="ECO:0000313" key="1">
    <source>
        <dbReference type="EMBL" id="CAL5223889.1"/>
    </source>
</evidence>
<protein>
    <submittedName>
        <fullName evidence="1">G6483 protein</fullName>
    </submittedName>
</protein>
<name>A0ABP1FXU1_9CHLO</name>
<organism evidence="1 2">
    <name type="scientific">Coccomyxa viridis</name>
    <dbReference type="NCBI Taxonomy" id="1274662"/>
    <lineage>
        <taxon>Eukaryota</taxon>
        <taxon>Viridiplantae</taxon>
        <taxon>Chlorophyta</taxon>
        <taxon>core chlorophytes</taxon>
        <taxon>Trebouxiophyceae</taxon>
        <taxon>Trebouxiophyceae incertae sedis</taxon>
        <taxon>Coccomyxaceae</taxon>
        <taxon>Coccomyxa</taxon>
    </lineage>
</organism>
<accession>A0ABP1FXU1</accession>
<sequence>MQPLGVVWLAELGKPQTAWIYSTMDNADNSLDVRESVVGVGRHLNWWFTERELALYDSPYSHYSDWLEICPILKGRAKLTNINGLKGKGQDHTCPLGVAPGSMLRKLMAAEEASKKQE</sequence>
<comment type="caution">
    <text evidence="1">The sequence shown here is derived from an EMBL/GenBank/DDBJ whole genome shotgun (WGS) entry which is preliminary data.</text>
</comment>
<dbReference type="Proteomes" id="UP001497392">
    <property type="component" value="Unassembled WGS sequence"/>
</dbReference>
<evidence type="ECO:0000313" key="2">
    <source>
        <dbReference type="Proteomes" id="UP001497392"/>
    </source>
</evidence>
<reference evidence="1 2" key="1">
    <citation type="submission" date="2024-06" db="EMBL/GenBank/DDBJ databases">
        <authorList>
            <person name="Kraege A."/>
            <person name="Thomma B."/>
        </authorList>
    </citation>
    <scope>NUCLEOTIDE SEQUENCE [LARGE SCALE GENOMIC DNA]</scope>
</reference>